<accession>A0ABX1J229</accession>
<sequence>MPADDFTEAAMLAGKSPIIASVMPWLNFQSIPGYGQHVLEINRSRRAVAVLLLRKSEDYSDSSVAPTGSEEAMREVLDKEAPVRPQTAW</sequence>
<feature type="region of interest" description="Disordered" evidence="1">
    <location>
        <begin position="57"/>
        <end position="89"/>
    </location>
</feature>
<dbReference type="EMBL" id="JAAXLS010000007">
    <property type="protein sequence ID" value="NKQ53822.1"/>
    <property type="molecule type" value="Genomic_DNA"/>
</dbReference>
<gene>
    <name evidence="2" type="ORF">HFP15_13115</name>
</gene>
<evidence type="ECO:0000313" key="2">
    <source>
        <dbReference type="EMBL" id="NKQ53822.1"/>
    </source>
</evidence>
<dbReference type="RefSeq" id="WP_168515138.1">
    <property type="nucleotide sequence ID" value="NZ_JAAXLS010000007.1"/>
</dbReference>
<protein>
    <submittedName>
        <fullName evidence="2">Uncharacterized protein</fullName>
    </submittedName>
</protein>
<name>A0ABX1J229_9PSEU</name>
<comment type="caution">
    <text evidence="2">The sequence shown here is derived from an EMBL/GenBank/DDBJ whole genome shotgun (WGS) entry which is preliminary data.</text>
</comment>
<evidence type="ECO:0000313" key="3">
    <source>
        <dbReference type="Proteomes" id="UP000715441"/>
    </source>
</evidence>
<organism evidence="2 3">
    <name type="scientific">Amycolatopsis acididurans</name>
    <dbReference type="NCBI Taxonomy" id="2724524"/>
    <lineage>
        <taxon>Bacteria</taxon>
        <taxon>Bacillati</taxon>
        <taxon>Actinomycetota</taxon>
        <taxon>Actinomycetes</taxon>
        <taxon>Pseudonocardiales</taxon>
        <taxon>Pseudonocardiaceae</taxon>
        <taxon>Amycolatopsis</taxon>
    </lineage>
</organism>
<dbReference type="Proteomes" id="UP000715441">
    <property type="component" value="Unassembled WGS sequence"/>
</dbReference>
<feature type="compositionally biased region" description="Basic and acidic residues" evidence="1">
    <location>
        <begin position="71"/>
        <end position="82"/>
    </location>
</feature>
<keyword evidence="3" id="KW-1185">Reference proteome</keyword>
<reference evidence="2 3" key="1">
    <citation type="submission" date="2020-04" db="EMBL/GenBank/DDBJ databases">
        <title>Novel species.</title>
        <authorList>
            <person name="Teo W.F.A."/>
            <person name="Lipun K."/>
            <person name="Srisuk N."/>
            <person name="Duangmal K."/>
        </authorList>
    </citation>
    <scope>NUCLEOTIDE SEQUENCE [LARGE SCALE GENOMIC DNA]</scope>
    <source>
        <strain evidence="2 3">K13G38</strain>
    </source>
</reference>
<evidence type="ECO:0000256" key="1">
    <source>
        <dbReference type="SAM" id="MobiDB-lite"/>
    </source>
</evidence>
<proteinExistence type="predicted"/>